<evidence type="ECO:0000259" key="10">
    <source>
        <dbReference type="PROSITE" id="PS50850"/>
    </source>
</evidence>
<protein>
    <recommendedName>
        <fullName evidence="8">Bcr/CflA family efflux transporter</fullName>
    </recommendedName>
</protein>
<feature type="transmembrane region" description="Helical" evidence="8">
    <location>
        <begin position="343"/>
        <end position="362"/>
    </location>
</feature>
<dbReference type="PATRIC" id="fig|1747903.4.peg.3245"/>
<feature type="transmembrane region" description="Helical" evidence="8">
    <location>
        <begin position="130"/>
        <end position="152"/>
    </location>
</feature>
<evidence type="ECO:0000256" key="4">
    <source>
        <dbReference type="ARBA" id="ARBA00022475"/>
    </source>
</evidence>
<keyword evidence="8" id="KW-0997">Cell inner membrane</keyword>
<comment type="caution">
    <text evidence="8">Lacks conserved residue(s) required for the propagation of feature annotation.</text>
</comment>
<feature type="transmembrane region" description="Helical" evidence="8">
    <location>
        <begin position="245"/>
        <end position="265"/>
    </location>
</feature>
<feature type="transmembrane region" description="Helical" evidence="8">
    <location>
        <begin position="72"/>
        <end position="91"/>
    </location>
</feature>
<feature type="transmembrane region" description="Helical" evidence="8">
    <location>
        <begin position="368"/>
        <end position="385"/>
    </location>
</feature>
<dbReference type="CDD" id="cd17320">
    <property type="entry name" value="MFS_MdfA_MDR_like"/>
    <property type="match status" value="1"/>
</dbReference>
<dbReference type="GO" id="GO:0005886">
    <property type="term" value="C:plasma membrane"/>
    <property type="evidence" value="ECO:0007669"/>
    <property type="project" value="UniProtKB-SubCell"/>
</dbReference>
<dbReference type="InterPro" id="IPR036259">
    <property type="entry name" value="MFS_trans_sf"/>
</dbReference>
<keyword evidence="7 8" id="KW-0472">Membrane</keyword>
<dbReference type="PROSITE" id="PS50850">
    <property type="entry name" value="MFS"/>
    <property type="match status" value="1"/>
</dbReference>
<keyword evidence="9" id="KW-0732">Signal</keyword>
<dbReference type="Gene3D" id="1.20.1720.10">
    <property type="entry name" value="Multidrug resistance protein D"/>
    <property type="match status" value="1"/>
</dbReference>
<feature type="domain" description="Major facilitator superfamily (MFS) profile" evidence="10">
    <location>
        <begin position="6"/>
        <end position="391"/>
    </location>
</feature>
<dbReference type="EMBL" id="LOCQ01000052">
    <property type="protein sequence ID" value="OBV39641.1"/>
    <property type="molecule type" value="Genomic_DNA"/>
</dbReference>
<dbReference type="NCBIfam" id="TIGR00710">
    <property type="entry name" value="efflux_Bcr_CflA"/>
    <property type="match status" value="1"/>
</dbReference>
<dbReference type="GO" id="GO:0015385">
    <property type="term" value="F:sodium:proton antiporter activity"/>
    <property type="evidence" value="ECO:0007669"/>
    <property type="project" value="TreeGrafter"/>
</dbReference>
<dbReference type="AlphaFoldDB" id="A0A1A7C119"/>
<keyword evidence="6 8" id="KW-1133">Transmembrane helix</keyword>
<organism evidence="11 12">
    <name type="scientific">Janthinobacterium psychrotolerans</name>
    <dbReference type="NCBI Taxonomy" id="1747903"/>
    <lineage>
        <taxon>Bacteria</taxon>
        <taxon>Pseudomonadati</taxon>
        <taxon>Pseudomonadota</taxon>
        <taxon>Betaproteobacteria</taxon>
        <taxon>Burkholderiales</taxon>
        <taxon>Oxalobacteraceae</taxon>
        <taxon>Janthinobacterium</taxon>
    </lineage>
</organism>
<feature type="transmembrane region" description="Helical" evidence="8">
    <location>
        <begin position="210"/>
        <end position="230"/>
    </location>
</feature>
<comment type="caution">
    <text evidence="11">The sequence shown here is derived from an EMBL/GenBank/DDBJ whole genome shotgun (WGS) entry which is preliminary data.</text>
</comment>
<dbReference type="InterPro" id="IPR004812">
    <property type="entry name" value="Efflux_drug-R_Bcr/CmlA"/>
</dbReference>
<dbReference type="InterPro" id="IPR020846">
    <property type="entry name" value="MFS_dom"/>
</dbReference>
<dbReference type="SUPFAM" id="SSF103473">
    <property type="entry name" value="MFS general substrate transporter"/>
    <property type="match status" value="1"/>
</dbReference>
<gene>
    <name evidence="11" type="ORF">ASR47_101130</name>
</gene>
<evidence type="ECO:0000256" key="6">
    <source>
        <dbReference type="ARBA" id="ARBA00022989"/>
    </source>
</evidence>
<keyword evidence="3 8" id="KW-0813">Transport</keyword>
<dbReference type="Pfam" id="PF07690">
    <property type="entry name" value="MFS_1"/>
    <property type="match status" value="1"/>
</dbReference>
<evidence type="ECO:0000256" key="7">
    <source>
        <dbReference type="ARBA" id="ARBA00023136"/>
    </source>
</evidence>
<keyword evidence="4" id="KW-1003">Cell membrane</keyword>
<evidence type="ECO:0000256" key="2">
    <source>
        <dbReference type="ARBA" id="ARBA00006236"/>
    </source>
</evidence>
<feature type="transmembrane region" description="Helical" evidence="8">
    <location>
        <begin position="42"/>
        <end position="60"/>
    </location>
</feature>
<evidence type="ECO:0000313" key="11">
    <source>
        <dbReference type="EMBL" id="OBV39641.1"/>
    </source>
</evidence>
<reference evidence="11 12" key="1">
    <citation type="submission" date="2016-04" db="EMBL/GenBank/DDBJ databases">
        <title>Draft genome sequence of Janthinobacterium psychrotolerans sp. nov., isolated from freshwater sediments in Denmark.</title>
        <authorList>
            <person name="Gong X."/>
            <person name="Skrivergaard S."/>
            <person name="Korsgaard B.S."/>
            <person name="Schreiber L."/>
            <person name="Marshall I.P."/>
            <person name="Finster K."/>
            <person name="Schramm A."/>
        </authorList>
    </citation>
    <scope>NUCLEOTIDE SEQUENCE [LARGE SCALE GENOMIC DNA]</scope>
    <source>
        <strain evidence="11 12">S3-2</strain>
    </source>
</reference>
<keyword evidence="12" id="KW-1185">Reference proteome</keyword>
<evidence type="ECO:0000256" key="9">
    <source>
        <dbReference type="SAM" id="SignalP"/>
    </source>
</evidence>
<dbReference type="InterPro" id="IPR011701">
    <property type="entry name" value="MFS"/>
</dbReference>
<dbReference type="STRING" id="1747903.ASR47_101130"/>
<dbReference type="PANTHER" id="PTHR23502">
    <property type="entry name" value="MAJOR FACILITATOR SUPERFAMILY"/>
    <property type="match status" value="1"/>
</dbReference>
<dbReference type="PANTHER" id="PTHR23502:SF132">
    <property type="entry name" value="POLYAMINE TRANSPORTER 2-RELATED"/>
    <property type="match status" value="1"/>
</dbReference>
<sequence>MKARNLTLVLAGLSMLGPFATDTFLPSFPAIATHFDVSSVLVQQTLSVYLAAYAFMTLFYGTMSDSFGRRPVILASLLIFAIGSIGAAFAPSFGWLLFFRGMQGASAGAGRVIGQAIVRDTLSGAAAQKMLANIMMVFGIAPAIAPIIGGWLHVAYGWQSTFVFTFSVTVLLMLACLKGLPESLPAAQRQPFHPGTIAANYWQALRHQVFLLRSLAVAFAFGGFALYIASAPHFILDLLRLPETAFGWMFVPMVAGLVLGSALSGKLAHSVPGATQVRWGTLVMAATAVLNLVYNHWFAASLPWAVAPVALYAFGMSLALPGMTMSTLDIFPQMRGLAASLQNFVQMVLFALVSGFVAPLLFDSGFKLALGQAAAVVLAGFFWWLGTRRAASQALGLGAKNN</sequence>
<feature type="transmembrane region" description="Helical" evidence="8">
    <location>
        <begin position="309"/>
        <end position="331"/>
    </location>
</feature>
<feature type="chain" id="PRO_5008510044" description="Bcr/CflA family efflux transporter" evidence="9">
    <location>
        <begin position="21"/>
        <end position="402"/>
    </location>
</feature>
<name>A0A1A7C119_9BURK</name>
<evidence type="ECO:0000256" key="3">
    <source>
        <dbReference type="ARBA" id="ARBA00022448"/>
    </source>
</evidence>
<comment type="subcellular location">
    <subcellularLocation>
        <location evidence="8">Cell inner membrane</location>
        <topology evidence="8">Multi-pass membrane protein</topology>
    </subcellularLocation>
    <subcellularLocation>
        <location evidence="1">Cell membrane</location>
        <topology evidence="1">Multi-pass membrane protein</topology>
    </subcellularLocation>
</comment>
<dbReference type="OrthoDB" id="9814303at2"/>
<comment type="similarity">
    <text evidence="2 8">Belongs to the major facilitator superfamily. Bcr/CmlA family.</text>
</comment>
<dbReference type="Proteomes" id="UP000092713">
    <property type="component" value="Unassembled WGS sequence"/>
</dbReference>
<dbReference type="GO" id="GO:0042910">
    <property type="term" value="F:xenobiotic transmembrane transporter activity"/>
    <property type="evidence" value="ECO:0007669"/>
    <property type="project" value="InterPro"/>
</dbReference>
<dbReference type="GO" id="GO:1990961">
    <property type="term" value="P:xenobiotic detoxification by transmembrane export across the plasma membrane"/>
    <property type="evidence" value="ECO:0007669"/>
    <property type="project" value="InterPro"/>
</dbReference>
<dbReference type="RefSeq" id="WP_065307626.1">
    <property type="nucleotide sequence ID" value="NZ_LOCQ01000052.1"/>
</dbReference>
<feature type="signal peptide" evidence="9">
    <location>
        <begin position="1"/>
        <end position="20"/>
    </location>
</feature>
<evidence type="ECO:0000256" key="8">
    <source>
        <dbReference type="RuleBase" id="RU365088"/>
    </source>
</evidence>
<feature type="transmembrane region" description="Helical" evidence="8">
    <location>
        <begin position="277"/>
        <end position="297"/>
    </location>
</feature>
<evidence type="ECO:0000256" key="5">
    <source>
        <dbReference type="ARBA" id="ARBA00022692"/>
    </source>
</evidence>
<keyword evidence="5 8" id="KW-0812">Transmembrane</keyword>
<evidence type="ECO:0000256" key="1">
    <source>
        <dbReference type="ARBA" id="ARBA00004651"/>
    </source>
</evidence>
<proteinExistence type="inferred from homology"/>
<accession>A0A1A7C119</accession>
<evidence type="ECO:0000313" key="12">
    <source>
        <dbReference type="Proteomes" id="UP000092713"/>
    </source>
</evidence>